<dbReference type="Proteomes" id="UP000283569">
    <property type="component" value="Unassembled WGS sequence"/>
</dbReference>
<reference evidence="2 3" key="1">
    <citation type="journal article" date="2018" name="Sci. Rep.">
        <title>Characterisation of pathogen-specific regions and novel effector candidates in Fusarium oxysporum f. sp. cepae.</title>
        <authorList>
            <person name="Armitage A.D."/>
            <person name="Taylor A."/>
            <person name="Sobczyk M.K."/>
            <person name="Baxter L."/>
            <person name="Greenfield B.P."/>
            <person name="Bates H.J."/>
            <person name="Wilson F."/>
            <person name="Jackson A.C."/>
            <person name="Ott S."/>
            <person name="Harrison R.J."/>
            <person name="Clarkson J.P."/>
        </authorList>
    </citation>
    <scope>NUCLEOTIDE SEQUENCE [LARGE SCALE GENOMIC DNA]</scope>
    <source>
        <strain evidence="2 3">Fp_A8</strain>
    </source>
</reference>
<accession>A0A420TEC0</accession>
<dbReference type="EMBL" id="MRDB01000020">
    <property type="protein sequence ID" value="RKL39902.1"/>
    <property type="molecule type" value="Genomic_DNA"/>
</dbReference>
<comment type="caution">
    <text evidence="2">The sequence shown here is derived from an EMBL/GenBank/DDBJ whole genome shotgun (WGS) entry which is preliminary data.</text>
</comment>
<evidence type="ECO:0000313" key="3">
    <source>
        <dbReference type="Proteomes" id="UP000283569"/>
    </source>
</evidence>
<dbReference type="AlphaFoldDB" id="A0A420TEC0"/>
<organism evidence="2 3">
    <name type="scientific">Gibberella intermedia</name>
    <name type="common">Bulb rot disease fungus</name>
    <name type="synonym">Fusarium proliferatum</name>
    <dbReference type="NCBI Taxonomy" id="948311"/>
    <lineage>
        <taxon>Eukaryota</taxon>
        <taxon>Fungi</taxon>
        <taxon>Dikarya</taxon>
        <taxon>Ascomycota</taxon>
        <taxon>Pezizomycotina</taxon>
        <taxon>Sordariomycetes</taxon>
        <taxon>Hypocreomycetidae</taxon>
        <taxon>Hypocreales</taxon>
        <taxon>Nectriaceae</taxon>
        <taxon>Fusarium</taxon>
        <taxon>Fusarium fujikuroi species complex</taxon>
    </lineage>
</organism>
<evidence type="ECO:0000259" key="1">
    <source>
        <dbReference type="Pfam" id="PF20248"/>
    </source>
</evidence>
<dbReference type="InterPro" id="IPR046538">
    <property type="entry name" value="DUF6603"/>
</dbReference>
<dbReference type="Pfam" id="PF20248">
    <property type="entry name" value="DUF6603"/>
    <property type="match status" value="1"/>
</dbReference>
<sequence length="402" mass="42917">MLDAKIAAVFKIQNGALSHIGVFADCKAQMPKSGATKLFASIELGITAVFDLVNGSMLVSGCLSPNSYVIDPLCRLTGGFAAGTWFDPSPYAGDWVFALGVYGTFTIKAPIKNVTVTFGDVNGQNVPGKVSLYTFRGMLQQDGQGAKEKLKISCRSGLSSKEDTTGDWAVRAGSFAFDVRSNMATTQAYLNGTAVGAANKVYAKPMQLTESSNGLKADLIIVVTDINNDDQCRSDVISGNLPPALWSPYDSTKDPSVSNADKSALLDGSSSTILSTYGLSVRTPRPHLSRDEIKPFKINNVIFPITLETGATSAPVPPCPVPPCPVQEGSWEGKEATGETVAQKRKNVRGIWGNENTKREAFANAWVGAMNWTEFTPVTQTPTPFIDGIDMLVRGTPLISWG</sequence>
<protein>
    <recommendedName>
        <fullName evidence="1">DUF6603 domain-containing protein</fullName>
    </recommendedName>
</protein>
<proteinExistence type="predicted"/>
<gene>
    <name evidence="2" type="ORF">BFJ72_g6631</name>
</gene>
<evidence type="ECO:0000313" key="2">
    <source>
        <dbReference type="EMBL" id="RKL39902.1"/>
    </source>
</evidence>
<feature type="domain" description="DUF6603" evidence="1">
    <location>
        <begin position="1"/>
        <end position="100"/>
    </location>
</feature>
<name>A0A420TEC0_GIBIN</name>